<feature type="chain" id="PRO_5003867809" description="Expansin-like EG45 domain-containing protein" evidence="2">
    <location>
        <begin position="22"/>
        <end position="211"/>
    </location>
</feature>
<dbReference type="CDD" id="cd22271">
    <property type="entry name" value="DPBB_EXP_N-like"/>
    <property type="match status" value="1"/>
</dbReference>
<keyword evidence="4" id="KW-1185">Reference proteome</keyword>
<dbReference type="InterPro" id="IPR049818">
    <property type="entry name" value="Expansin_EXLX1-like"/>
</dbReference>
<dbReference type="Gene3D" id="2.60.40.760">
    <property type="entry name" value="Expansin, cellulose-binding-like domain"/>
    <property type="match status" value="1"/>
</dbReference>
<reference evidence="4" key="1">
    <citation type="journal article" date="2010" name="Genome Biol.">
        <title>Genome sequence of the necrotrophic plant pathogen Pythium ultimum reveals original pathogenicity mechanisms and effector repertoire.</title>
        <authorList>
            <person name="Levesque C.A."/>
            <person name="Brouwer H."/>
            <person name="Cano L."/>
            <person name="Hamilton J.P."/>
            <person name="Holt C."/>
            <person name="Huitema E."/>
            <person name="Raffaele S."/>
            <person name="Robideau G.P."/>
            <person name="Thines M."/>
            <person name="Win J."/>
            <person name="Zerillo M.M."/>
            <person name="Beakes G.W."/>
            <person name="Boore J.L."/>
            <person name="Busam D."/>
            <person name="Dumas B."/>
            <person name="Ferriera S."/>
            <person name="Fuerstenberg S.I."/>
            <person name="Gachon C.M."/>
            <person name="Gaulin E."/>
            <person name="Govers F."/>
            <person name="Grenville-Briggs L."/>
            <person name="Horner N."/>
            <person name="Hostetler J."/>
            <person name="Jiang R.H."/>
            <person name="Johnson J."/>
            <person name="Krajaejun T."/>
            <person name="Lin H."/>
            <person name="Meijer H.J."/>
            <person name="Moore B."/>
            <person name="Morris P."/>
            <person name="Phuntmart V."/>
            <person name="Puiu D."/>
            <person name="Shetty J."/>
            <person name="Stajich J.E."/>
            <person name="Tripathy S."/>
            <person name="Wawra S."/>
            <person name="van West P."/>
            <person name="Whitty B.R."/>
            <person name="Coutinho P.M."/>
            <person name="Henrissat B."/>
            <person name="Martin F."/>
            <person name="Thomas P.D."/>
            <person name="Tyler B.M."/>
            <person name="De Vries R.P."/>
            <person name="Kamoun S."/>
            <person name="Yandell M."/>
            <person name="Tisserat N."/>
            <person name="Buell C.R."/>
        </authorList>
    </citation>
    <scope>NUCLEOTIDE SEQUENCE</scope>
    <source>
        <strain evidence="4">DAOM:BR144</strain>
    </source>
</reference>
<dbReference type="Gene3D" id="2.40.40.10">
    <property type="entry name" value="RlpA-like domain"/>
    <property type="match status" value="1"/>
</dbReference>
<dbReference type="InterPro" id="IPR036749">
    <property type="entry name" value="Expansin_CBD_sf"/>
</dbReference>
<dbReference type="NCBIfam" id="NF041144">
    <property type="entry name" value="expansin_EXLX1"/>
    <property type="match status" value="1"/>
</dbReference>
<keyword evidence="1 2" id="KW-0732">Signal</keyword>
<evidence type="ECO:0000256" key="1">
    <source>
        <dbReference type="ARBA" id="ARBA00022729"/>
    </source>
</evidence>
<dbReference type="EnsemblProtists" id="PYU1_T005011">
    <property type="protein sequence ID" value="PYU1_T005011"/>
    <property type="gene ID" value="PYU1_G005000"/>
</dbReference>
<reference evidence="4" key="2">
    <citation type="submission" date="2010-04" db="EMBL/GenBank/DDBJ databases">
        <authorList>
            <person name="Buell R."/>
            <person name="Hamilton J."/>
            <person name="Hostetler J."/>
        </authorList>
    </citation>
    <scope>NUCLEOTIDE SEQUENCE [LARGE SCALE GENOMIC DNA]</scope>
    <source>
        <strain evidence="4">DAOM:BR144</strain>
    </source>
</reference>
<proteinExistence type="predicted"/>
<dbReference type="PANTHER" id="PTHR31836">
    <property type="match status" value="1"/>
</dbReference>
<feature type="signal peptide" evidence="2">
    <location>
        <begin position="1"/>
        <end position="21"/>
    </location>
</feature>
<dbReference type="EMBL" id="GL376564">
    <property type="status" value="NOT_ANNOTATED_CDS"/>
    <property type="molecule type" value="Genomic_DNA"/>
</dbReference>
<evidence type="ECO:0000256" key="2">
    <source>
        <dbReference type="SAM" id="SignalP"/>
    </source>
</evidence>
<sequence>MITSLATLAVLLLATAPSNTAAAFSGKATTYGTNDSSGGACSLRRTPSGVSASHFVAMNKQQYANACGRCISIKGAKATVTAFVADLCNECGQNNLDLSGNLWTAVTGKTPGIEKITWDFVACPSPKPALCLKEGSNTYWLAVQAANVRDGVSKMQIAGQTGTMIGTTAFYYVNANGAVNLNKVPVTVTSISGQKTSYTAALKVNQCTTVG</sequence>
<dbReference type="VEuPathDB" id="FungiDB:PYU1_G005000"/>
<dbReference type="Proteomes" id="UP000019132">
    <property type="component" value="Unassembled WGS sequence"/>
</dbReference>
<dbReference type="HOGENOM" id="CLU_026963_2_0_1"/>
<evidence type="ECO:0000313" key="3">
    <source>
        <dbReference type="EnsemblProtists" id="PYU1_T005011"/>
    </source>
</evidence>
<dbReference type="eggNOG" id="ENOG502SCT4">
    <property type="taxonomic scope" value="Eukaryota"/>
</dbReference>
<dbReference type="OMA" id="MEMQAIQ"/>
<dbReference type="AlphaFoldDB" id="K3WJ69"/>
<dbReference type="SUPFAM" id="SSF50685">
    <property type="entry name" value="Barwin-like endoglucanases"/>
    <property type="match status" value="1"/>
</dbReference>
<dbReference type="InParanoid" id="K3WJ69"/>
<name>K3WJ69_GLOUD</name>
<dbReference type="InterPro" id="IPR036908">
    <property type="entry name" value="RlpA-like_sf"/>
</dbReference>
<accession>K3WJ69</accession>
<protein>
    <recommendedName>
        <fullName evidence="5">Expansin-like EG45 domain-containing protein</fullName>
    </recommendedName>
</protein>
<dbReference type="PANTHER" id="PTHR31836:SF21">
    <property type="entry name" value="EXPANSIN-LIKE PROTEIN 7"/>
    <property type="match status" value="1"/>
</dbReference>
<dbReference type="InterPro" id="IPR051477">
    <property type="entry name" value="Expansin_CellWall"/>
</dbReference>
<reference evidence="3" key="3">
    <citation type="submission" date="2015-02" db="UniProtKB">
        <authorList>
            <consortium name="EnsemblProtists"/>
        </authorList>
    </citation>
    <scope>IDENTIFICATION</scope>
    <source>
        <strain evidence="3">DAOM BR144</strain>
    </source>
</reference>
<evidence type="ECO:0008006" key="5">
    <source>
        <dbReference type="Google" id="ProtNLM"/>
    </source>
</evidence>
<organism evidence="3 4">
    <name type="scientific">Globisporangium ultimum (strain ATCC 200006 / CBS 805.95 / DAOM BR144)</name>
    <name type="common">Pythium ultimum</name>
    <dbReference type="NCBI Taxonomy" id="431595"/>
    <lineage>
        <taxon>Eukaryota</taxon>
        <taxon>Sar</taxon>
        <taxon>Stramenopiles</taxon>
        <taxon>Oomycota</taxon>
        <taxon>Peronosporomycetes</taxon>
        <taxon>Pythiales</taxon>
        <taxon>Pythiaceae</taxon>
        <taxon>Globisporangium</taxon>
    </lineage>
</organism>
<evidence type="ECO:0000313" key="4">
    <source>
        <dbReference type="Proteomes" id="UP000019132"/>
    </source>
</evidence>